<proteinExistence type="predicted"/>
<keyword evidence="2" id="KW-1185">Reference proteome</keyword>
<reference evidence="2" key="1">
    <citation type="journal article" date="2019" name="Int. J. Syst. Evol. Microbiol.">
        <title>The Global Catalogue of Microorganisms (GCM) 10K type strain sequencing project: providing services to taxonomists for standard genome sequencing and annotation.</title>
        <authorList>
            <consortium name="The Broad Institute Genomics Platform"/>
            <consortium name="The Broad Institute Genome Sequencing Center for Infectious Disease"/>
            <person name="Wu L."/>
            <person name="Ma J."/>
        </authorList>
    </citation>
    <scope>NUCLEOTIDE SEQUENCE [LARGE SCALE GENOMIC DNA]</scope>
    <source>
        <strain evidence="2">CCUG 59778</strain>
    </source>
</reference>
<dbReference type="Proteomes" id="UP001596157">
    <property type="component" value="Unassembled WGS sequence"/>
</dbReference>
<evidence type="ECO:0000313" key="2">
    <source>
        <dbReference type="Proteomes" id="UP001596157"/>
    </source>
</evidence>
<sequence length="167" mass="18344">MSTTALTVERTDILESLRKARYFLRHTAAGLTEEQARTRSTVSELTVGGLVKHVAATELGWQRFITEGPASMIPDDYSAWADDFRLTDADTLDGVLARYAEIAAETDRLVATTDLDAETPLPEAPWFEAGAAWTARRVFQHLIAETAQHAGHADIIRESIDGQKSMG</sequence>
<organism evidence="1 2">
    <name type="scientific">Actinokineospora guangxiensis</name>
    <dbReference type="NCBI Taxonomy" id="1490288"/>
    <lineage>
        <taxon>Bacteria</taxon>
        <taxon>Bacillati</taxon>
        <taxon>Actinomycetota</taxon>
        <taxon>Actinomycetes</taxon>
        <taxon>Pseudonocardiales</taxon>
        <taxon>Pseudonocardiaceae</taxon>
        <taxon>Actinokineospora</taxon>
    </lineage>
</organism>
<dbReference type="EMBL" id="JBHSKF010000020">
    <property type="protein sequence ID" value="MFC5291038.1"/>
    <property type="molecule type" value="Genomic_DNA"/>
</dbReference>
<gene>
    <name evidence="1" type="ORF">ACFPM7_28650</name>
</gene>
<dbReference type="InterPro" id="IPR034660">
    <property type="entry name" value="DinB/YfiT-like"/>
</dbReference>
<dbReference type="Pfam" id="PF04978">
    <property type="entry name" value="MST"/>
    <property type="match status" value="1"/>
</dbReference>
<dbReference type="SUPFAM" id="SSF109854">
    <property type="entry name" value="DinB/YfiT-like putative metalloenzymes"/>
    <property type="match status" value="1"/>
</dbReference>
<name>A0ABW0EUJ4_9PSEU</name>
<dbReference type="RefSeq" id="WP_378250949.1">
    <property type="nucleotide sequence ID" value="NZ_JBHSKF010000020.1"/>
</dbReference>
<protein>
    <submittedName>
        <fullName evidence="1">DinB family protein</fullName>
    </submittedName>
</protein>
<evidence type="ECO:0000313" key="1">
    <source>
        <dbReference type="EMBL" id="MFC5291038.1"/>
    </source>
</evidence>
<dbReference type="InterPro" id="IPR007061">
    <property type="entry name" value="MST-like"/>
</dbReference>
<comment type="caution">
    <text evidence="1">The sequence shown here is derived from an EMBL/GenBank/DDBJ whole genome shotgun (WGS) entry which is preliminary data.</text>
</comment>
<dbReference type="Gene3D" id="1.20.120.450">
    <property type="entry name" value="dinb family like domain"/>
    <property type="match status" value="1"/>
</dbReference>
<accession>A0ABW0EUJ4</accession>